<evidence type="ECO:0000256" key="2">
    <source>
        <dbReference type="ARBA" id="ARBA00023033"/>
    </source>
</evidence>
<sequence length="338" mass="38041">MRFGTFVFPVSQKPANDYRIIHETLNEIQLCDTLGFDTAWLSEHHFDGATAYVDPVVFAASIAVTTQKIRIGFAVVEMALHHPVRLAAQTALLDNLSNGRLLVGTGKGSAFNEYEYIGFGVPMEDAAESLQEAENLILEAWEGNPVNFTGKYWDVAFPGIRPTPYQTPHPPLVRACLGEESTREMARIQRPILIGAQDNDSISNRIHLYRKELEAANLSEENIENLLDKIWVSKNVFVADTSSEAIERAQLGLNTEQNHFRKARDEFNPPHTIVKKSNPKEFQSTFIAGNTEEVYEQILELKQIGVSNLMMKMNTGEMAPEVVRKSIKLFSETIMPRF</sequence>
<keyword evidence="2" id="KW-0503">Monooxygenase</keyword>
<gene>
    <name evidence="4" type="ORF">METZ01_LOCUS121382</name>
</gene>
<dbReference type="Pfam" id="PF00296">
    <property type="entry name" value="Bac_luciferase"/>
    <property type="match status" value="1"/>
</dbReference>
<accession>A0A381XUY5</accession>
<evidence type="ECO:0000313" key="4">
    <source>
        <dbReference type="EMBL" id="SVA68528.1"/>
    </source>
</evidence>
<dbReference type="GO" id="GO:0005829">
    <property type="term" value="C:cytosol"/>
    <property type="evidence" value="ECO:0007669"/>
    <property type="project" value="TreeGrafter"/>
</dbReference>
<dbReference type="Gene3D" id="3.20.20.30">
    <property type="entry name" value="Luciferase-like domain"/>
    <property type="match status" value="1"/>
</dbReference>
<evidence type="ECO:0000259" key="3">
    <source>
        <dbReference type="Pfam" id="PF00296"/>
    </source>
</evidence>
<dbReference type="PANTHER" id="PTHR30137:SF8">
    <property type="entry name" value="BLR5498 PROTEIN"/>
    <property type="match status" value="1"/>
</dbReference>
<proteinExistence type="predicted"/>
<keyword evidence="1" id="KW-0560">Oxidoreductase</keyword>
<dbReference type="InterPro" id="IPR011251">
    <property type="entry name" value="Luciferase-like_dom"/>
</dbReference>
<protein>
    <recommendedName>
        <fullName evidence="3">Luciferase-like domain-containing protein</fullName>
    </recommendedName>
</protein>
<dbReference type="AlphaFoldDB" id="A0A381XUY5"/>
<feature type="domain" description="Luciferase-like" evidence="3">
    <location>
        <begin position="1"/>
        <end position="307"/>
    </location>
</feature>
<dbReference type="InterPro" id="IPR050766">
    <property type="entry name" value="Bact_Lucif_Oxidored"/>
</dbReference>
<dbReference type="EMBL" id="UINC01016463">
    <property type="protein sequence ID" value="SVA68528.1"/>
    <property type="molecule type" value="Genomic_DNA"/>
</dbReference>
<evidence type="ECO:0000256" key="1">
    <source>
        <dbReference type="ARBA" id="ARBA00023002"/>
    </source>
</evidence>
<name>A0A381XUY5_9ZZZZ</name>
<dbReference type="PANTHER" id="PTHR30137">
    <property type="entry name" value="LUCIFERASE-LIKE MONOOXYGENASE"/>
    <property type="match status" value="1"/>
</dbReference>
<dbReference type="GO" id="GO:0004497">
    <property type="term" value="F:monooxygenase activity"/>
    <property type="evidence" value="ECO:0007669"/>
    <property type="project" value="UniProtKB-KW"/>
</dbReference>
<dbReference type="SUPFAM" id="SSF51679">
    <property type="entry name" value="Bacterial luciferase-like"/>
    <property type="match status" value="1"/>
</dbReference>
<dbReference type="GO" id="GO:0016705">
    <property type="term" value="F:oxidoreductase activity, acting on paired donors, with incorporation or reduction of molecular oxygen"/>
    <property type="evidence" value="ECO:0007669"/>
    <property type="project" value="InterPro"/>
</dbReference>
<reference evidence="4" key="1">
    <citation type="submission" date="2018-05" db="EMBL/GenBank/DDBJ databases">
        <authorList>
            <person name="Lanie J.A."/>
            <person name="Ng W.-L."/>
            <person name="Kazmierczak K.M."/>
            <person name="Andrzejewski T.M."/>
            <person name="Davidsen T.M."/>
            <person name="Wayne K.J."/>
            <person name="Tettelin H."/>
            <person name="Glass J.I."/>
            <person name="Rusch D."/>
            <person name="Podicherti R."/>
            <person name="Tsui H.-C.T."/>
            <person name="Winkler M.E."/>
        </authorList>
    </citation>
    <scope>NUCLEOTIDE SEQUENCE</scope>
</reference>
<dbReference type="InterPro" id="IPR036661">
    <property type="entry name" value="Luciferase-like_sf"/>
</dbReference>
<organism evidence="4">
    <name type="scientific">marine metagenome</name>
    <dbReference type="NCBI Taxonomy" id="408172"/>
    <lineage>
        <taxon>unclassified sequences</taxon>
        <taxon>metagenomes</taxon>
        <taxon>ecological metagenomes</taxon>
    </lineage>
</organism>